<dbReference type="AlphaFoldDB" id="A0A9W4GDI6"/>
<name>A0A9W4GDI6_BLUGR</name>
<evidence type="ECO:0000313" key="1">
    <source>
        <dbReference type="EMBL" id="CAD6501609.1"/>
    </source>
</evidence>
<protein>
    <submittedName>
        <fullName evidence="1">BgTH12-01859</fullName>
    </submittedName>
</protein>
<organism evidence="1 2">
    <name type="scientific">Blumeria graminis f. sp. triticale</name>
    <dbReference type="NCBI Taxonomy" id="1689686"/>
    <lineage>
        <taxon>Eukaryota</taxon>
        <taxon>Fungi</taxon>
        <taxon>Dikarya</taxon>
        <taxon>Ascomycota</taxon>
        <taxon>Pezizomycotina</taxon>
        <taxon>Leotiomycetes</taxon>
        <taxon>Erysiphales</taxon>
        <taxon>Erysiphaceae</taxon>
        <taxon>Blumeria</taxon>
    </lineage>
</organism>
<reference evidence="1" key="1">
    <citation type="submission" date="2020-10" db="EMBL/GenBank/DDBJ databases">
        <authorList>
            <person name="Muller C M."/>
        </authorList>
    </citation>
    <scope>NUCLEOTIDE SEQUENCE</scope>
    <source>
        <strain evidence="1">THUN-12</strain>
    </source>
</reference>
<comment type="caution">
    <text evidence="1">The sequence shown here is derived from an EMBL/GenBank/DDBJ whole genome shotgun (WGS) entry which is preliminary data.</text>
</comment>
<dbReference type="Proteomes" id="UP000683417">
    <property type="component" value="Unassembled WGS sequence"/>
</dbReference>
<evidence type="ECO:0000313" key="2">
    <source>
        <dbReference type="Proteomes" id="UP000683417"/>
    </source>
</evidence>
<accession>A0A9W4GDI6</accession>
<dbReference type="EMBL" id="CAJHIT010000005">
    <property type="protein sequence ID" value="CAD6501609.1"/>
    <property type="molecule type" value="Genomic_DNA"/>
</dbReference>
<sequence length="70" mass="7805">MNLAKLFRASGDKRHSYGLFTISLHLQSPQEQHNPSLQSLHISIPSYFCPWSGTPGTLFPKLTPPIDPTT</sequence>
<proteinExistence type="predicted"/>
<gene>
    <name evidence="1" type="ORF">BGTH12_LOCUS2967</name>
</gene>